<name>A0A0A9APE6_ARUDO</name>
<accession>A0A0A9APE6</accession>
<reference evidence="1" key="2">
    <citation type="journal article" date="2015" name="Data Brief">
        <title>Shoot transcriptome of the giant reed, Arundo donax.</title>
        <authorList>
            <person name="Barrero R.A."/>
            <person name="Guerrero F.D."/>
            <person name="Moolhuijzen P."/>
            <person name="Goolsby J.A."/>
            <person name="Tidwell J."/>
            <person name="Bellgard S.E."/>
            <person name="Bellgard M.I."/>
        </authorList>
    </citation>
    <scope>NUCLEOTIDE SEQUENCE</scope>
    <source>
        <tissue evidence="1">Shoot tissue taken approximately 20 cm above the soil surface</tissue>
    </source>
</reference>
<evidence type="ECO:0000313" key="1">
    <source>
        <dbReference type="EMBL" id="JAD53001.1"/>
    </source>
</evidence>
<protein>
    <submittedName>
        <fullName evidence="1">Uncharacterized protein</fullName>
    </submittedName>
</protein>
<reference evidence="1" key="1">
    <citation type="submission" date="2014-09" db="EMBL/GenBank/DDBJ databases">
        <authorList>
            <person name="Magalhaes I.L.F."/>
            <person name="Oliveira U."/>
            <person name="Santos F.R."/>
            <person name="Vidigal T.H.D.A."/>
            <person name="Brescovit A.D."/>
            <person name="Santos A.J."/>
        </authorList>
    </citation>
    <scope>NUCLEOTIDE SEQUENCE</scope>
    <source>
        <tissue evidence="1">Shoot tissue taken approximately 20 cm above the soil surface</tissue>
    </source>
</reference>
<sequence>MLEMQTFLNVLPPFQNALTDTNFDRSFYSKKLCKYHLFC</sequence>
<organism evidence="1">
    <name type="scientific">Arundo donax</name>
    <name type="common">Giant reed</name>
    <name type="synonym">Donax arundinaceus</name>
    <dbReference type="NCBI Taxonomy" id="35708"/>
    <lineage>
        <taxon>Eukaryota</taxon>
        <taxon>Viridiplantae</taxon>
        <taxon>Streptophyta</taxon>
        <taxon>Embryophyta</taxon>
        <taxon>Tracheophyta</taxon>
        <taxon>Spermatophyta</taxon>
        <taxon>Magnoliopsida</taxon>
        <taxon>Liliopsida</taxon>
        <taxon>Poales</taxon>
        <taxon>Poaceae</taxon>
        <taxon>PACMAD clade</taxon>
        <taxon>Arundinoideae</taxon>
        <taxon>Arundineae</taxon>
        <taxon>Arundo</taxon>
    </lineage>
</organism>
<dbReference type="EMBL" id="GBRH01244894">
    <property type="protein sequence ID" value="JAD53001.1"/>
    <property type="molecule type" value="Transcribed_RNA"/>
</dbReference>
<dbReference type="AlphaFoldDB" id="A0A0A9APE6"/>
<proteinExistence type="predicted"/>